<evidence type="ECO:0000256" key="3">
    <source>
        <dbReference type="ARBA" id="ARBA00022840"/>
    </source>
</evidence>
<proteinExistence type="predicted"/>
<evidence type="ECO:0000256" key="2">
    <source>
        <dbReference type="ARBA" id="ARBA00022741"/>
    </source>
</evidence>
<comment type="caution">
    <text evidence="5">The sequence shown here is derived from an EMBL/GenBank/DDBJ whole genome shotgun (WGS) entry which is preliminary data.</text>
</comment>
<keyword evidence="1" id="KW-0813">Transport</keyword>
<feature type="domain" description="ABC transporter" evidence="4">
    <location>
        <begin position="5"/>
        <end position="232"/>
    </location>
</feature>
<dbReference type="SMART" id="SM00382">
    <property type="entry name" value="AAA"/>
    <property type="match status" value="1"/>
</dbReference>
<dbReference type="AlphaFoldDB" id="A0A511UT80"/>
<accession>A0A511UT80</accession>
<dbReference type="Pfam" id="PF00005">
    <property type="entry name" value="ABC_tran"/>
    <property type="match status" value="1"/>
</dbReference>
<dbReference type="PROSITE" id="PS50893">
    <property type="entry name" value="ABC_TRANSPORTER_2"/>
    <property type="match status" value="1"/>
</dbReference>
<evidence type="ECO:0000313" key="6">
    <source>
        <dbReference type="Proteomes" id="UP000321491"/>
    </source>
</evidence>
<evidence type="ECO:0000313" key="5">
    <source>
        <dbReference type="EMBL" id="GEN29810.1"/>
    </source>
</evidence>
<name>A0A511UT80_9BACI</name>
<protein>
    <submittedName>
        <fullName evidence="5">ABC transporter</fullName>
    </submittedName>
</protein>
<dbReference type="RefSeq" id="WP_146934158.1">
    <property type="nucleotide sequence ID" value="NZ_BJXW01000001.1"/>
</dbReference>
<dbReference type="GO" id="GO:0016887">
    <property type="term" value="F:ATP hydrolysis activity"/>
    <property type="evidence" value="ECO:0007669"/>
    <property type="project" value="InterPro"/>
</dbReference>
<keyword evidence="3" id="KW-0067">ATP-binding</keyword>
<keyword evidence="2" id="KW-0547">Nucleotide-binding</keyword>
<sequence length="290" mass="32522">MSNILEVDGLRKVYAKSQFVLKDIDFSIPYGSIVGFIGENGAGKTTTMGAILGTLKKDRGAITIFGKKVDVTKPKIREDIGVVFDDMNFSSHLNVDQLAKVMKNIYQQWDNDKYNHYIQLFSLPKKQKIAGFSRGMSMKLSIAVALSHGAKLLILDEATAGLDPVARDDILEVFIDFVKDKDHAIFLSSHITSDIEKIADELIFIKNGEIILKVNKDELLHNYAIVQCRSDTFHEINEDDVLAYITKDEMLNVLVSNKHGLPRGCQISDFTIDDITLLLMKGENNERTHS</sequence>
<dbReference type="OrthoDB" id="9804819at2"/>
<dbReference type="GO" id="GO:0005524">
    <property type="term" value="F:ATP binding"/>
    <property type="evidence" value="ECO:0007669"/>
    <property type="project" value="UniProtKB-KW"/>
</dbReference>
<evidence type="ECO:0000259" key="4">
    <source>
        <dbReference type="PROSITE" id="PS50893"/>
    </source>
</evidence>
<dbReference type="InterPro" id="IPR027417">
    <property type="entry name" value="P-loop_NTPase"/>
</dbReference>
<keyword evidence="6" id="KW-1185">Reference proteome</keyword>
<evidence type="ECO:0000256" key="1">
    <source>
        <dbReference type="ARBA" id="ARBA00022448"/>
    </source>
</evidence>
<dbReference type="PANTHER" id="PTHR42939">
    <property type="entry name" value="ABC TRANSPORTER ATP-BINDING PROTEIN ALBC-RELATED"/>
    <property type="match status" value="1"/>
</dbReference>
<dbReference type="InterPro" id="IPR003593">
    <property type="entry name" value="AAA+_ATPase"/>
</dbReference>
<dbReference type="InterPro" id="IPR051782">
    <property type="entry name" value="ABC_Transporter_VariousFunc"/>
</dbReference>
<gene>
    <name evidence="5" type="ORF">CQU01_00480</name>
</gene>
<reference evidence="5 6" key="1">
    <citation type="submission" date="2019-07" db="EMBL/GenBank/DDBJ databases">
        <title>Whole genome shotgun sequence of Cerasibacillus quisquiliarum NBRC 102429.</title>
        <authorList>
            <person name="Hosoyama A."/>
            <person name="Uohara A."/>
            <person name="Ohji S."/>
            <person name="Ichikawa N."/>
        </authorList>
    </citation>
    <scope>NUCLEOTIDE SEQUENCE [LARGE SCALE GENOMIC DNA]</scope>
    <source>
        <strain evidence="5 6">NBRC 102429</strain>
    </source>
</reference>
<dbReference type="CDD" id="cd03230">
    <property type="entry name" value="ABC_DR_subfamily_A"/>
    <property type="match status" value="1"/>
</dbReference>
<dbReference type="PANTHER" id="PTHR42939:SF3">
    <property type="entry name" value="ABC TRANSPORTER ATP-BINDING COMPONENT"/>
    <property type="match status" value="1"/>
</dbReference>
<dbReference type="Proteomes" id="UP000321491">
    <property type="component" value="Unassembled WGS sequence"/>
</dbReference>
<dbReference type="InterPro" id="IPR003439">
    <property type="entry name" value="ABC_transporter-like_ATP-bd"/>
</dbReference>
<dbReference type="EMBL" id="BJXW01000001">
    <property type="protein sequence ID" value="GEN29810.1"/>
    <property type="molecule type" value="Genomic_DNA"/>
</dbReference>
<dbReference type="SUPFAM" id="SSF52540">
    <property type="entry name" value="P-loop containing nucleoside triphosphate hydrolases"/>
    <property type="match status" value="1"/>
</dbReference>
<dbReference type="Gene3D" id="3.40.50.300">
    <property type="entry name" value="P-loop containing nucleotide triphosphate hydrolases"/>
    <property type="match status" value="1"/>
</dbReference>
<organism evidence="5 6">
    <name type="scientific">Cerasibacillus quisquiliarum</name>
    <dbReference type="NCBI Taxonomy" id="227865"/>
    <lineage>
        <taxon>Bacteria</taxon>
        <taxon>Bacillati</taxon>
        <taxon>Bacillota</taxon>
        <taxon>Bacilli</taxon>
        <taxon>Bacillales</taxon>
        <taxon>Bacillaceae</taxon>
        <taxon>Cerasibacillus</taxon>
    </lineage>
</organism>